<protein>
    <recommendedName>
        <fullName evidence="3">Beta sliding clamp</fullName>
    </recommendedName>
    <alternativeName>
        <fullName evidence="11">Beta-clamp processivity factor</fullName>
    </alternativeName>
    <alternativeName>
        <fullName evidence="10">DNA polymerase III beta sliding clamp subunit</fullName>
    </alternativeName>
</protein>
<gene>
    <name evidence="14" type="ORF">ACFOMP_06890</name>
</gene>
<name>A0ABV7S057_9RHOB</name>
<evidence type="ECO:0000256" key="8">
    <source>
        <dbReference type="ARBA" id="ARBA00022932"/>
    </source>
</evidence>
<reference evidence="15" key="1">
    <citation type="journal article" date="2019" name="Int. J. Syst. Evol. Microbiol.">
        <title>The Global Catalogue of Microorganisms (GCM) 10K type strain sequencing project: providing services to taxonomists for standard genome sequencing and annotation.</title>
        <authorList>
            <consortium name="The Broad Institute Genomics Platform"/>
            <consortium name="The Broad Institute Genome Sequencing Center for Infectious Disease"/>
            <person name="Wu L."/>
            <person name="Ma J."/>
        </authorList>
    </citation>
    <scope>NUCLEOTIDE SEQUENCE [LARGE SCALE GENOMIC DNA]</scope>
    <source>
        <strain evidence="15">VKM B-3226</strain>
    </source>
</reference>
<evidence type="ECO:0000256" key="4">
    <source>
        <dbReference type="ARBA" id="ARBA00022490"/>
    </source>
</evidence>
<feature type="domain" description="DNA polymerase III beta sliding clamp N-terminal" evidence="12">
    <location>
        <begin position="16"/>
        <end position="73"/>
    </location>
</feature>
<keyword evidence="6" id="KW-0548">Nucleotidyltransferase</keyword>
<dbReference type="EMBL" id="JBHRXE010000016">
    <property type="protein sequence ID" value="MFC3569172.1"/>
    <property type="molecule type" value="Genomic_DNA"/>
</dbReference>
<comment type="subcellular location">
    <subcellularLocation>
        <location evidence="1">Cytoplasm</location>
    </subcellularLocation>
</comment>
<dbReference type="InterPro" id="IPR046938">
    <property type="entry name" value="DNA_clamp_sf"/>
</dbReference>
<dbReference type="Gene3D" id="3.10.150.10">
    <property type="entry name" value="DNA Polymerase III, subunit A, domain 2"/>
    <property type="match status" value="1"/>
</dbReference>
<evidence type="ECO:0000259" key="12">
    <source>
        <dbReference type="Pfam" id="PF00712"/>
    </source>
</evidence>
<comment type="similarity">
    <text evidence="2">Belongs to the beta sliding clamp family.</text>
</comment>
<evidence type="ECO:0000256" key="5">
    <source>
        <dbReference type="ARBA" id="ARBA00022679"/>
    </source>
</evidence>
<accession>A0ABV7S057</accession>
<feature type="domain" description="DNA polymerase III beta sliding clamp central" evidence="13">
    <location>
        <begin position="142"/>
        <end position="255"/>
    </location>
</feature>
<evidence type="ECO:0000256" key="10">
    <source>
        <dbReference type="ARBA" id="ARBA00030988"/>
    </source>
</evidence>
<dbReference type="PANTHER" id="PTHR30478:SF0">
    <property type="entry name" value="BETA SLIDING CLAMP"/>
    <property type="match status" value="1"/>
</dbReference>
<dbReference type="Gene3D" id="3.70.10.10">
    <property type="match status" value="1"/>
</dbReference>
<evidence type="ECO:0000256" key="7">
    <source>
        <dbReference type="ARBA" id="ARBA00022705"/>
    </source>
</evidence>
<dbReference type="Pfam" id="PF02767">
    <property type="entry name" value="DNA_pol3_beta_2"/>
    <property type="match status" value="1"/>
</dbReference>
<evidence type="ECO:0000256" key="11">
    <source>
        <dbReference type="ARBA" id="ARBA00033276"/>
    </source>
</evidence>
<dbReference type="InterPro" id="IPR022634">
    <property type="entry name" value="DNA_polIII_beta_N"/>
</dbReference>
<proteinExistence type="inferred from homology"/>
<keyword evidence="8" id="KW-0239">DNA-directed DNA polymerase</keyword>
<dbReference type="RefSeq" id="WP_379028820.1">
    <property type="nucleotide sequence ID" value="NZ_JBHRXE010000016.1"/>
</dbReference>
<keyword evidence="9" id="KW-0238">DNA-binding</keyword>
<dbReference type="SUPFAM" id="SSF55979">
    <property type="entry name" value="DNA clamp"/>
    <property type="match status" value="3"/>
</dbReference>
<evidence type="ECO:0000256" key="6">
    <source>
        <dbReference type="ARBA" id="ARBA00022695"/>
    </source>
</evidence>
<evidence type="ECO:0000256" key="1">
    <source>
        <dbReference type="ARBA" id="ARBA00004496"/>
    </source>
</evidence>
<keyword evidence="5" id="KW-0808">Transferase</keyword>
<evidence type="ECO:0000256" key="3">
    <source>
        <dbReference type="ARBA" id="ARBA00021035"/>
    </source>
</evidence>
<dbReference type="SMART" id="SM00480">
    <property type="entry name" value="POL3Bc"/>
    <property type="match status" value="1"/>
</dbReference>
<dbReference type="CDD" id="cd00140">
    <property type="entry name" value="beta_clamp"/>
    <property type="match status" value="1"/>
</dbReference>
<keyword evidence="7" id="KW-0235">DNA replication</keyword>
<evidence type="ECO:0000256" key="2">
    <source>
        <dbReference type="ARBA" id="ARBA00010752"/>
    </source>
</evidence>
<evidence type="ECO:0000313" key="14">
    <source>
        <dbReference type="EMBL" id="MFC3569172.1"/>
    </source>
</evidence>
<keyword evidence="15" id="KW-1185">Reference proteome</keyword>
<dbReference type="Proteomes" id="UP001595596">
    <property type="component" value="Unassembled WGS sequence"/>
</dbReference>
<dbReference type="PANTHER" id="PTHR30478">
    <property type="entry name" value="DNA POLYMERASE III SUBUNIT BETA"/>
    <property type="match status" value="1"/>
</dbReference>
<evidence type="ECO:0000259" key="13">
    <source>
        <dbReference type="Pfam" id="PF02767"/>
    </source>
</evidence>
<sequence>MTLMEPIKPAAQAGITCTVADLRRAVNAAASIVQRRNTIPVLGCLRITPRDGLLEIEGTDLDTWLTVDCDATCEAGEPFLLDAFVLRALLVGAEAGDSISIDRAVDIVTMRIGPTTIRLRLLIDVTDWPAEPSVDGMVWADVPETALARMIDSVRWAISTEETRYYLNGIYMHGRDGRMAGAATDGHRLALYQSDADWPLADLIFPRYSVTALRNLLTAGGNQHISVGGSTKPAMRFVGSGWTMFVKCIDGTYPDYKRVIPDRSKICGHAVINRALLRRFPNPKVFRHVRDGIRFDLEKRIASLKSVTFGLEIEAGIEADGDFTIGFNQRYVGEVVQNFGTVRIEAIGSRDAALLLTEDPDLTVVLMPMWME</sequence>
<comment type="caution">
    <text evidence="14">The sequence shown here is derived from an EMBL/GenBank/DDBJ whole genome shotgun (WGS) entry which is preliminary data.</text>
</comment>
<dbReference type="Pfam" id="PF00712">
    <property type="entry name" value="DNA_pol3_beta"/>
    <property type="match status" value="1"/>
</dbReference>
<organism evidence="14 15">
    <name type="scientific">Paracoccus simplex</name>
    <dbReference type="NCBI Taxonomy" id="2086346"/>
    <lineage>
        <taxon>Bacteria</taxon>
        <taxon>Pseudomonadati</taxon>
        <taxon>Pseudomonadota</taxon>
        <taxon>Alphaproteobacteria</taxon>
        <taxon>Rhodobacterales</taxon>
        <taxon>Paracoccaceae</taxon>
        <taxon>Paracoccus</taxon>
    </lineage>
</organism>
<keyword evidence="4" id="KW-0963">Cytoplasm</keyword>
<evidence type="ECO:0000313" key="15">
    <source>
        <dbReference type="Proteomes" id="UP001595596"/>
    </source>
</evidence>
<evidence type="ECO:0000256" key="9">
    <source>
        <dbReference type="ARBA" id="ARBA00023125"/>
    </source>
</evidence>
<dbReference type="InterPro" id="IPR001001">
    <property type="entry name" value="DNA_polIII_beta"/>
</dbReference>
<dbReference type="InterPro" id="IPR022637">
    <property type="entry name" value="DNA_polIII_beta_cen"/>
</dbReference>